<protein>
    <submittedName>
        <fullName evidence="4">Uncharacterized protein</fullName>
    </submittedName>
</protein>
<dbReference type="KEGG" id="cluj:IAU68_03405"/>
<dbReference type="EMBL" id="CP061032">
    <property type="protein sequence ID" value="QNP90822.1"/>
    <property type="molecule type" value="Genomic_DNA"/>
</dbReference>
<dbReference type="SUPFAM" id="SSF55486">
    <property type="entry name" value="Metalloproteases ('zincins'), catalytic domain"/>
    <property type="match status" value="1"/>
</dbReference>
<evidence type="ECO:0000313" key="6">
    <source>
        <dbReference type="Proteomes" id="UP000642876"/>
    </source>
</evidence>
<evidence type="ECO:0000313" key="5">
    <source>
        <dbReference type="Proteomes" id="UP000516235"/>
    </source>
</evidence>
<dbReference type="EMBL" id="JACMYE010000007">
    <property type="protein sequence ID" value="MBC3179434.1"/>
    <property type="molecule type" value="Genomic_DNA"/>
</dbReference>
<dbReference type="Proteomes" id="UP000516235">
    <property type="component" value="Chromosome"/>
</dbReference>
<dbReference type="InterPro" id="IPR024079">
    <property type="entry name" value="MetalloPept_cat_dom_sf"/>
</dbReference>
<feature type="transmembrane region" description="Helical" evidence="1">
    <location>
        <begin position="736"/>
        <end position="757"/>
    </location>
</feature>
<keyword evidence="1" id="KW-0812">Transmembrane</keyword>
<dbReference type="GO" id="GO:0008237">
    <property type="term" value="F:metallopeptidase activity"/>
    <property type="evidence" value="ECO:0007669"/>
    <property type="project" value="InterPro"/>
</dbReference>
<keyword evidence="2" id="KW-0732">Signal</keyword>
<sequence length="763" mass="82305">MRFSNKVVAVALCAALVPAAAPARAAVEVQSRQVGVTGERASEWDPSINATIRPDGKGEFTYNNPESAVEVHKFSLSAGVSIDGAKMTTDWNAAPVTQSANGEDIVAYTRTVGDVTVIREFRVKDNRVEMRVDVQNGGSTSANVHVDAVSALPGGELSADRVGYTTWRVQPAQRGYVTTVSFGRAAQTGTGASAADALANAGGNPRYQAGQWYRTLQPGEGFVAKSTIDVDTQPSALDSDGDGLRDSWEANGMTLADGTTLPIHKWGADEGKPDLFLQLNWMKSEWETLGCERTKRFDATVEDFTKFAECARANVKDYTPSPEILKDLEDRFETKGVNLHIDAGRSYVSSSMSSLAAQDRKGGKTEDYRAEYLPELDGLDDLQYSLRAQELLEPKRDQLLGERKSAFRVGVIGDRITADDPSTGIALVNDSIFFVANHAGMTTQEQLRNTILHEFGHTLNLMHYGPHVAGNTAPREDDLDWYNSVMSYAHQFTLPNYAERESNKDGKHIPADWANLNFAGANVGKGSVSVGVGEEQKRDDNTAPDKAPDVIGEIDVDTLVENAAKDNDRKAGFEVEKTLNGDNGVVTRLGDDNILRAKISNLGSVPETYKVSVNYGTGVFQDTYQLAPAGQAGNTRKVNIQLDRAAFIDTPVVPVSVVVTNSRGEEVFTETYRVSALNYTDEEMEKVLHEVLASDADEYVKDLARKKLKPKQRTGKTTTAGAAAPVEAQGSSATPLAVVLGVLLALGGIGAAAYGWALNQGLI</sequence>
<keyword evidence="6" id="KW-1185">Reference proteome</keyword>
<gene>
    <name evidence="3" type="ORF">H7348_08985</name>
    <name evidence="4" type="ORF">IAU68_03405</name>
</gene>
<proteinExistence type="predicted"/>
<accession>A0A7H0K0K6</accession>
<evidence type="ECO:0000313" key="3">
    <source>
        <dbReference type="EMBL" id="MBC3179434.1"/>
    </source>
</evidence>
<keyword evidence="1" id="KW-0472">Membrane</keyword>
<dbReference type="Gene3D" id="3.40.390.10">
    <property type="entry name" value="Collagenase (Catalytic Domain)"/>
    <property type="match status" value="1"/>
</dbReference>
<feature type="chain" id="PRO_5028866797" evidence="2">
    <location>
        <begin position="26"/>
        <end position="763"/>
    </location>
</feature>
<dbReference type="Proteomes" id="UP000642876">
    <property type="component" value="Unassembled WGS sequence"/>
</dbReference>
<feature type="signal peptide" evidence="2">
    <location>
        <begin position="1"/>
        <end position="25"/>
    </location>
</feature>
<dbReference type="AlphaFoldDB" id="A0A7H0K0K6"/>
<keyword evidence="1" id="KW-1133">Transmembrane helix</keyword>
<reference evidence="5 6" key="1">
    <citation type="submission" date="2020-08" db="EMBL/GenBank/DDBJ databases">
        <title>novel species in genus Corynebacterium.</title>
        <authorList>
            <person name="Zhang G."/>
        </authorList>
    </citation>
    <scope>NUCLEOTIDE SEQUENCE [LARGE SCALE GENOMIC DNA]</scope>
    <source>
        <strain evidence="5 6">zg-917</strain>
        <strain evidence="4">Zg-917</strain>
    </source>
</reference>
<evidence type="ECO:0000256" key="1">
    <source>
        <dbReference type="SAM" id="Phobius"/>
    </source>
</evidence>
<evidence type="ECO:0000313" key="4">
    <source>
        <dbReference type="EMBL" id="QNP90822.1"/>
    </source>
</evidence>
<evidence type="ECO:0000256" key="2">
    <source>
        <dbReference type="SAM" id="SignalP"/>
    </source>
</evidence>
<dbReference type="RefSeq" id="WP_171194475.1">
    <property type="nucleotide sequence ID" value="NZ_CP061032.1"/>
</dbReference>
<organism evidence="4 5">
    <name type="scientific">Corynebacterium lujinxingii</name>
    <dbReference type="NCBI Taxonomy" id="2763010"/>
    <lineage>
        <taxon>Bacteria</taxon>
        <taxon>Bacillati</taxon>
        <taxon>Actinomycetota</taxon>
        <taxon>Actinomycetes</taxon>
        <taxon>Mycobacteriales</taxon>
        <taxon>Corynebacteriaceae</taxon>
        <taxon>Corynebacterium</taxon>
    </lineage>
</organism>
<name>A0A7H0K0K6_9CORY</name>